<evidence type="ECO:0000256" key="3">
    <source>
        <dbReference type="ARBA" id="ARBA00023136"/>
    </source>
</evidence>
<keyword evidence="5" id="KW-0325">Glycoprotein</keyword>
<evidence type="ECO:0000259" key="7">
    <source>
        <dbReference type="PROSITE" id="PS50835"/>
    </source>
</evidence>
<evidence type="ECO:0000313" key="8">
    <source>
        <dbReference type="EMBL" id="EFB27984.1"/>
    </source>
</evidence>
<dbReference type="FunFam" id="2.60.40.10:FF:001051">
    <property type="entry name" value="HERV-H LTR-associating 2"/>
    <property type="match status" value="1"/>
</dbReference>
<dbReference type="InParanoid" id="D2HVA4"/>
<keyword evidence="4" id="KW-1015">Disulfide bond</keyword>
<dbReference type="FunFam" id="2.60.40.10:FF:000142">
    <property type="entry name" value="V-set domain-containing T-cell activation inhibitor 1"/>
    <property type="match status" value="1"/>
</dbReference>
<dbReference type="FunFam" id="2.60.40.10:FF:001310">
    <property type="entry name" value="HERV-H LTR-associating 2"/>
    <property type="match status" value="1"/>
</dbReference>
<dbReference type="InterPro" id="IPR003598">
    <property type="entry name" value="Ig_sub2"/>
</dbReference>
<dbReference type="PROSITE" id="PS50835">
    <property type="entry name" value="IG_LIKE"/>
    <property type="match status" value="3"/>
</dbReference>
<dbReference type="AlphaFoldDB" id="D2HVA4"/>
<accession>D2HVA4</accession>
<dbReference type="GO" id="GO:0016020">
    <property type="term" value="C:membrane"/>
    <property type="evidence" value="ECO:0007669"/>
    <property type="project" value="UniProtKB-SubCell"/>
</dbReference>
<feature type="domain" description="Ig-like" evidence="7">
    <location>
        <begin position="121"/>
        <end position="185"/>
    </location>
</feature>
<dbReference type="Gene3D" id="2.60.40.10">
    <property type="entry name" value="Immunoglobulins"/>
    <property type="match status" value="3"/>
</dbReference>
<sequence>EQIVIGRLGEDIILPCSFESEPEVVIHWKNQDKYAYSYYKGRDYLENQDHKYTNRTSLFHSEIHNGNASLSLRRLSLLDEGIYVCYVGTTSRKIINKVVLKVGAFVTPVMKYEKRNIDSFLICSVLSYPHPLITWKTDNTSISESNMGEIESLGPFYVYSMINITGSNLSYECAIENSLLKQTWTGGWTMKDDLHKMQSENFSLSCAFTNSIFLLDQDFIVTWYNMEKETSSILAFFLSSSRNATIYEPRVSWNKEQINQSDFSLTLKDLSLSDSGEYLCNISSSKYTLLTIQTLHV</sequence>
<evidence type="ECO:0000256" key="1">
    <source>
        <dbReference type="ARBA" id="ARBA00004370"/>
    </source>
</evidence>
<reference evidence="8" key="1">
    <citation type="journal article" date="2010" name="Nature">
        <title>The sequence and de novo assembly of the giant panda genome.</title>
        <authorList>
            <person name="Li R."/>
            <person name="Fan W."/>
            <person name="Tian G."/>
            <person name="Zhu H."/>
            <person name="He L."/>
            <person name="Cai J."/>
            <person name="Huang Q."/>
            <person name="Cai Q."/>
            <person name="Li B."/>
            <person name="Bai Y."/>
            <person name="Zhang Z."/>
            <person name="Zhang Y."/>
            <person name="Wang W."/>
            <person name="Li J."/>
            <person name="Wei F."/>
            <person name="Li H."/>
            <person name="Jian M."/>
            <person name="Li J."/>
            <person name="Zhang Z."/>
            <person name="Nielsen R."/>
            <person name="Li D."/>
            <person name="Gu W."/>
            <person name="Yang Z."/>
            <person name="Xuan Z."/>
            <person name="Ryder O.A."/>
            <person name="Leung F.C."/>
            <person name="Zhou Y."/>
            <person name="Cao J."/>
            <person name="Sun X."/>
            <person name="Fu Y."/>
            <person name="Fang X."/>
            <person name="Guo X."/>
            <person name="Wang B."/>
            <person name="Hou R."/>
            <person name="Shen F."/>
            <person name="Mu B."/>
            <person name="Ni P."/>
            <person name="Lin R."/>
            <person name="Qian W."/>
            <person name="Wang G."/>
            <person name="Yu C."/>
            <person name="Nie W."/>
            <person name="Wang J."/>
            <person name="Wu Z."/>
            <person name="Liang H."/>
            <person name="Min J."/>
            <person name="Wu Q."/>
            <person name="Cheng S."/>
            <person name="Ruan J."/>
            <person name="Wang M."/>
            <person name="Shi Z."/>
            <person name="Wen M."/>
            <person name="Liu B."/>
            <person name="Ren X."/>
            <person name="Zheng H."/>
            <person name="Dong D."/>
            <person name="Cook K."/>
            <person name="Shan G."/>
            <person name="Zhang H."/>
            <person name="Kosiol C."/>
            <person name="Xie X."/>
            <person name="Lu Z."/>
            <person name="Zheng H."/>
            <person name="Li Y."/>
            <person name="Steiner C.C."/>
            <person name="Lam T.T."/>
            <person name="Lin S."/>
            <person name="Zhang Q."/>
            <person name="Li G."/>
            <person name="Tian J."/>
            <person name="Gong T."/>
            <person name="Liu H."/>
            <person name="Zhang D."/>
            <person name="Fang L."/>
            <person name="Ye C."/>
            <person name="Zhang J."/>
            <person name="Hu W."/>
            <person name="Xu A."/>
            <person name="Ren Y."/>
            <person name="Zhang G."/>
            <person name="Bruford M.W."/>
            <person name="Li Q."/>
            <person name="Ma L."/>
            <person name="Guo Y."/>
            <person name="An N."/>
            <person name="Hu Y."/>
            <person name="Zheng Y."/>
            <person name="Shi Y."/>
            <person name="Li Z."/>
            <person name="Liu Q."/>
            <person name="Chen Y."/>
            <person name="Zhao J."/>
            <person name="Qu N."/>
            <person name="Zhao S."/>
            <person name="Tian F."/>
            <person name="Wang X."/>
            <person name="Wang H."/>
            <person name="Xu L."/>
            <person name="Liu X."/>
            <person name="Vinar T."/>
            <person name="Wang Y."/>
            <person name="Lam T.W."/>
            <person name="Yiu S.M."/>
            <person name="Liu S."/>
            <person name="Zhang H."/>
            <person name="Li D."/>
            <person name="Huang Y."/>
            <person name="Wang X."/>
            <person name="Yang G."/>
            <person name="Jiang Z."/>
            <person name="Wang J."/>
            <person name="Qin N."/>
            <person name="Li L."/>
            <person name="Li J."/>
            <person name="Bolund L."/>
            <person name="Kristiansen K."/>
            <person name="Wong G.K."/>
            <person name="Olson M."/>
            <person name="Zhang X."/>
            <person name="Li S."/>
            <person name="Yang H."/>
            <person name="Wang J."/>
            <person name="Wang J."/>
        </authorList>
    </citation>
    <scope>NUCLEOTIDE SEQUENCE [LARGE SCALE GENOMIC DNA]</scope>
</reference>
<gene>
    <name evidence="8" type="ORF">PANDA_016285</name>
</gene>
<dbReference type="InterPro" id="IPR003599">
    <property type="entry name" value="Ig_sub"/>
</dbReference>
<dbReference type="PANTHER" id="PTHR24100:SF106">
    <property type="entry name" value="HERV-H LTR-ASSOCIATING PROTEIN 2"/>
    <property type="match status" value="1"/>
</dbReference>
<evidence type="ECO:0000256" key="2">
    <source>
        <dbReference type="ARBA" id="ARBA00022729"/>
    </source>
</evidence>
<dbReference type="SMART" id="SM00406">
    <property type="entry name" value="IGv"/>
    <property type="match status" value="2"/>
</dbReference>
<dbReference type="InterPro" id="IPR013783">
    <property type="entry name" value="Ig-like_fold"/>
</dbReference>
<dbReference type="GO" id="GO:1903037">
    <property type="term" value="P:regulation of leukocyte cell-cell adhesion"/>
    <property type="evidence" value="ECO:0007669"/>
    <property type="project" value="UniProtKB-ARBA"/>
</dbReference>
<evidence type="ECO:0000256" key="6">
    <source>
        <dbReference type="ARBA" id="ARBA00023319"/>
    </source>
</evidence>
<evidence type="ECO:0000256" key="5">
    <source>
        <dbReference type="ARBA" id="ARBA00023180"/>
    </source>
</evidence>
<dbReference type="SMART" id="SM00409">
    <property type="entry name" value="IG"/>
    <property type="match status" value="2"/>
</dbReference>
<keyword evidence="3" id="KW-0472">Membrane</keyword>
<dbReference type="InterPro" id="IPR007110">
    <property type="entry name" value="Ig-like_dom"/>
</dbReference>
<dbReference type="InterPro" id="IPR050504">
    <property type="entry name" value="IgSF_BTN/MOG"/>
</dbReference>
<dbReference type="PANTHER" id="PTHR24100">
    <property type="entry name" value="BUTYROPHILIN"/>
    <property type="match status" value="1"/>
</dbReference>
<organism evidence="8">
    <name type="scientific">Ailuropoda melanoleuca</name>
    <name type="common">Giant panda</name>
    <dbReference type="NCBI Taxonomy" id="9646"/>
    <lineage>
        <taxon>Eukaryota</taxon>
        <taxon>Metazoa</taxon>
        <taxon>Chordata</taxon>
        <taxon>Craniata</taxon>
        <taxon>Vertebrata</taxon>
        <taxon>Euteleostomi</taxon>
        <taxon>Mammalia</taxon>
        <taxon>Eutheria</taxon>
        <taxon>Laurasiatheria</taxon>
        <taxon>Carnivora</taxon>
        <taxon>Caniformia</taxon>
        <taxon>Ursidae</taxon>
        <taxon>Ailuropoda</taxon>
    </lineage>
</organism>
<dbReference type="HOGENOM" id="CLU_040810_1_0_1"/>
<dbReference type="GO" id="GO:0050863">
    <property type="term" value="P:regulation of T cell activation"/>
    <property type="evidence" value="ECO:0007669"/>
    <property type="project" value="UniProtKB-ARBA"/>
</dbReference>
<dbReference type="CDD" id="cd00096">
    <property type="entry name" value="Ig"/>
    <property type="match status" value="1"/>
</dbReference>
<evidence type="ECO:0000256" key="4">
    <source>
        <dbReference type="ARBA" id="ARBA00023157"/>
    </source>
</evidence>
<feature type="domain" description="Ig-like" evidence="7">
    <location>
        <begin position="198"/>
        <end position="291"/>
    </location>
</feature>
<feature type="non-terminal residue" evidence="8">
    <location>
        <position position="297"/>
    </location>
</feature>
<feature type="domain" description="Ig-like" evidence="7">
    <location>
        <begin position="9"/>
        <end position="95"/>
    </location>
</feature>
<dbReference type="EMBL" id="GL193448">
    <property type="protein sequence ID" value="EFB27984.1"/>
    <property type="molecule type" value="Genomic_DNA"/>
</dbReference>
<name>D2HVA4_AILME</name>
<feature type="non-terminal residue" evidence="8">
    <location>
        <position position="1"/>
    </location>
</feature>
<dbReference type="InterPro" id="IPR036179">
    <property type="entry name" value="Ig-like_dom_sf"/>
</dbReference>
<dbReference type="InterPro" id="IPR013106">
    <property type="entry name" value="Ig_V-set"/>
</dbReference>
<dbReference type="SMART" id="SM00408">
    <property type="entry name" value="IGc2"/>
    <property type="match status" value="2"/>
</dbReference>
<dbReference type="Pfam" id="PF07686">
    <property type="entry name" value="V-set"/>
    <property type="match status" value="2"/>
</dbReference>
<keyword evidence="2" id="KW-0732">Signal</keyword>
<comment type="subcellular location">
    <subcellularLocation>
        <location evidence="1">Membrane</location>
    </subcellularLocation>
</comment>
<dbReference type="SUPFAM" id="SSF48726">
    <property type="entry name" value="Immunoglobulin"/>
    <property type="match status" value="3"/>
</dbReference>
<protein>
    <recommendedName>
        <fullName evidence="7">Ig-like domain-containing protein</fullName>
    </recommendedName>
</protein>
<keyword evidence="6" id="KW-0393">Immunoglobulin domain</keyword>
<proteinExistence type="predicted"/>